<keyword evidence="7 10" id="KW-1133">Transmembrane helix</keyword>
<evidence type="ECO:0000313" key="12">
    <source>
        <dbReference type="EMBL" id="MFC5344010.1"/>
    </source>
</evidence>
<feature type="transmembrane region" description="Helical" evidence="10">
    <location>
        <begin position="215"/>
        <end position="233"/>
    </location>
</feature>
<reference evidence="13" key="1">
    <citation type="journal article" date="2019" name="Int. J. Syst. Evol. Microbiol.">
        <title>The Global Catalogue of Microorganisms (GCM) 10K type strain sequencing project: providing services to taxonomists for standard genome sequencing and annotation.</title>
        <authorList>
            <consortium name="The Broad Institute Genomics Platform"/>
            <consortium name="The Broad Institute Genome Sequencing Center for Infectious Disease"/>
            <person name="Wu L."/>
            <person name="Ma J."/>
        </authorList>
    </citation>
    <scope>NUCLEOTIDE SEQUENCE [LARGE SCALE GENOMIC DNA]</scope>
    <source>
        <strain evidence="13">JCM 12125</strain>
    </source>
</reference>
<evidence type="ECO:0000256" key="1">
    <source>
        <dbReference type="ARBA" id="ARBA00004651"/>
    </source>
</evidence>
<evidence type="ECO:0000256" key="9">
    <source>
        <dbReference type="ARBA" id="ARBA00023136"/>
    </source>
</evidence>
<accession>A0ABW0FQK5</accession>
<evidence type="ECO:0000313" key="13">
    <source>
        <dbReference type="Proteomes" id="UP001596152"/>
    </source>
</evidence>
<evidence type="ECO:0000256" key="7">
    <source>
        <dbReference type="ARBA" id="ARBA00022989"/>
    </source>
</evidence>
<feature type="transmembrane region" description="Helical" evidence="10">
    <location>
        <begin position="123"/>
        <end position="145"/>
    </location>
</feature>
<feature type="domain" description="ABC-2 type transporter transmembrane" evidence="11">
    <location>
        <begin position="2"/>
        <end position="202"/>
    </location>
</feature>
<dbReference type="RefSeq" id="WP_374037443.1">
    <property type="nucleotide sequence ID" value="NZ_CP169082.1"/>
</dbReference>
<keyword evidence="9 10" id="KW-0472">Membrane</keyword>
<dbReference type="PANTHER" id="PTHR30413:SF10">
    <property type="entry name" value="CAPSULE POLYSACCHARIDE EXPORT INNER-MEMBRANE PROTEIN CTRC"/>
    <property type="match status" value="1"/>
</dbReference>
<comment type="caution">
    <text evidence="12">The sequence shown here is derived from an EMBL/GenBank/DDBJ whole genome shotgun (WGS) entry which is preliminary data.</text>
</comment>
<feature type="transmembrane region" description="Helical" evidence="10">
    <location>
        <begin position="89"/>
        <end position="111"/>
    </location>
</feature>
<keyword evidence="3" id="KW-0813">Transport</keyword>
<keyword evidence="5" id="KW-0762">Sugar transport</keyword>
<sequence length="241" mass="27241">MRELTTRYGRQGLGFAWLIAEPLMFCFGVLLLWTATKPSYEHGIRLAPFVMTGYMSLILTRHMIGLLATALQANLGLMYHRQIAPMHIFMARILLELGGATAAFFIVYVVLLALGQVDLPHDYLLLYSGWFLLAWVSVGFSLILTGLAMRYELMERLIGLISYSLIPISGVFFMVAWLPAAYRDIYLLIPFVHGVEMIRSATFGEFVTTYYDPPYAFFVGTVFNILGLLIISASRDRIDVE</sequence>
<dbReference type="InterPro" id="IPR000412">
    <property type="entry name" value="ABC_2_transport"/>
</dbReference>
<dbReference type="PANTHER" id="PTHR30413">
    <property type="entry name" value="INNER MEMBRANE TRANSPORT PERMEASE"/>
    <property type="match status" value="1"/>
</dbReference>
<comment type="similarity">
    <text evidence="2">Belongs to the ABC-2 integral membrane protein family.</text>
</comment>
<keyword evidence="13" id="KW-1185">Reference proteome</keyword>
<dbReference type="InterPro" id="IPR013525">
    <property type="entry name" value="ABC2_TM"/>
</dbReference>
<keyword evidence="6 10" id="KW-0812">Transmembrane</keyword>
<evidence type="ECO:0000256" key="2">
    <source>
        <dbReference type="ARBA" id="ARBA00007783"/>
    </source>
</evidence>
<dbReference type="PRINTS" id="PR00164">
    <property type="entry name" value="ABC2TRNSPORT"/>
</dbReference>
<evidence type="ECO:0000256" key="6">
    <source>
        <dbReference type="ARBA" id="ARBA00022692"/>
    </source>
</evidence>
<name>A0ABW0FQK5_9CAUL</name>
<protein>
    <submittedName>
        <fullName evidence="12">ABC transporter permease</fullName>
    </submittedName>
</protein>
<organism evidence="12 13">
    <name type="scientific">Brevundimonas staleyi</name>
    <dbReference type="NCBI Taxonomy" id="74326"/>
    <lineage>
        <taxon>Bacteria</taxon>
        <taxon>Pseudomonadati</taxon>
        <taxon>Pseudomonadota</taxon>
        <taxon>Alphaproteobacteria</taxon>
        <taxon>Caulobacterales</taxon>
        <taxon>Caulobacteraceae</taxon>
        <taxon>Brevundimonas</taxon>
    </lineage>
</organism>
<feature type="transmembrane region" description="Helical" evidence="10">
    <location>
        <begin position="53"/>
        <end position="77"/>
    </location>
</feature>
<evidence type="ECO:0000256" key="4">
    <source>
        <dbReference type="ARBA" id="ARBA00022475"/>
    </source>
</evidence>
<feature type="transmembrane region" description="Helical" evidence="10">
    <location>
        <begin position="157"/>
        <end position="178"/>
    </location>
</feature>
<comment type="subcellular location">
    <subcellularLocation>
        <location evidence="1">Cell membrane</location>
        <topology evidence="1">Multi-pass membrane protein</topology>
    </subcellularLocation>
</comment>
<proteinExistence type="inferred from homology"/>
<evidence type="ECO:0000256" key="8">
    <source>
        <dbReference type="ARBA" id="ARBA00023047"/>
    </source>
</evidence>
<evidence type="ECO:0000256" key="10">
    <source>
        <dbReference type="SAM" id="Phobius"/>
    </source>
</evidence>
<keyword evidence="8" id="KW-0625">Polysaccharide transport</keyword>
<evidence type="ECO:0000259" key="11">
    <source>
        <dbReference type="Pfam" id="PF01061"/>
    </source>
</evidence>
<evidence type="ECO:0000256" key="5">
    <source>
        <dbReference type="ARBA" id="ARBA00022597"/>
    </source>
</evidence>
<gene>
    <name evidence="12" type="ORF">ACFPIE_08800</name>
</gene>
<keyword evidence="4" id="KW-1003">Cell membrane</keyword>
<evidence type="ECO:0000256" key="3">
    <source>
        <dbReference type="ARBA" id="ARBA00022448"/>
    </source>
</evidence>
<feature type="transmembrane region" description="Helical" evidence="10">
    <location>
        <begin position="12"/>
        <end position="33"/>
    </location>
</feature>
<dbReference type="Proteomes" id="UP001596152">
    <property type="component" value="Unassembled WGS sequence"/>
</dbReference>
<dbReference type="EMBL" id="JBHSLF010000017">
    <property type="protein sequence ID" value="MFC5344010.1"/>
    <property type="molecule type" value="Genomic_DNA"/>
</dbReference>
<dbReference type="Pfam" id="PF01061">
    <property type="entry name" value="ABC2_membrane"/>
    <property type="match status" value="1"/>
</dbReference>